<name>A0A9W8K1L1_9AGAR</name>
<accession>A0A9W8K1L1</accession>
<keyword evidence="6" id="KW-0408">Iron</keyword>
<proteinExistence type="inferred from homology"/>
<dbReference type="PRINTS" id="PR00625">
    <property type="entry name" value="JDOMAIN"/>
</dbReference>
<dbReference type="SUPFAM" id="SSF46565">
    <property type="entry name" value="Chaperone J-domain"/>
    <property type="match status" value="1"/>
</dbReference>
<dbReference type="EMBL" id="JANKHO010000481">
    <property type="protein sequence ID" value="KAJ3509384.1"/>
    <property type="molecule type" value="Genomic_DNA"/>
</dbReference>
<dbReference type="Pfam" id="PF05207">
    <property type="entry name" value="Zn_ribbon_CSL"/>
    <property type="match status" value="1"/>
</dbReference>
<dbReference type="InterPro" id="IPR007872">
    <property type="entry name" value="DPH_MB_dom"/>
</dbReference>
<dbReference type="AlphaFoldDB" id="A0A9W8K1L1"/>
<keyword evidence="4" id="KW-0479">Metal-binding</keyword>
<dbReference type="Pfam" id="PF00226">
    <property type="entry name" value="DnaJ"/>
    <property type="match status" value="1"/>
</dbReference>
<reference evidence="10" key="1">
    <citation type="submission" date="2022-07" db="EMBL/GenBank/DDBJ databases">
        <title>Genome Sequence of Agrocybe chaxingu.</title>
        <authorList>
            <person name="Buettner E."/>
        </authorList>
    </citation>
    <scope>NUCLEOTIDE SEQUENCE</scope>
    <source>
        <strain evidence="10">MP-N11</strain>
    </source>
</reference>
<evidence type="ECO:0000313" key="11">
    <source>
        <dbReference type="Proteomes" id="UP001148786"/>
    </source>
</evidence>
<dbReference type="GO" id="GO:0008198">
    <property type="term" value="F:ferrous iron binding"/>
    <property type="evidence" value="ECO:0007669"/>
    <property type="project" value="TreeGrafter"/>
</dbReference>
<dbReference type="PROSITE" id="PS50076">
    <property type="entry name" value="DNAJ_2"/>
    <property type="match status" value="1"/>
</dbReference>
<dbReference type="CDD" id="cd06257">
    <property type="entry name" value="DnaJ"/>
    <property type="match status" value="1"/>
</dbReference>
<evidence type="ECO:0000256" key="6">
    <source>
        <dbReference type="ARBA" id="ARBA00023004"/>
    </source>
</evidence>
<protein>
    <recommendedName>
        <fullName evidence="3">Diphthamide biosynthesis protein 4</fullName>
    </recommendedName>
</protein>
<comment type="caution">
    <text evidence="10">The sequence shown here is derived from an EMBL/GenBank/DDBJ whole genome shotgun (WGS) entry which is preliminary data.</text>
</comment>
<feature type="region of interest" description="Disordered" evidence="7">
    <location>
        <begin position="71"/>
        <end position="108"/>
    </location>
</feature>
<dbReference type="PROSITE" id="PS51074">
    <property type="entry name" value="DPH_MB"/>
    <property type="match status" value="1"/>
</dbReference>
<dbReference type="PANTHER" id="PTHR45255:SF1">
    <property type="entry name" value="DNAJ HOMOLOG SUBFAMILY C MEMBER 24"/>
    <property type="match status" value="1"/>
</dbReference>
<feature type="domain" description="DPH-type MB" evidence="9">
    <location>
        <begin position="87"/>
        <end position="150"/>
    </location>
</feature>
<dbReference type="GO" id="GO:0001671">
    <property type="term" value="F:ATPase activator activity"/>
    <property type="evidence" value="ECO:0007669"/>
    <property type="project" value="TreeGrafter"/>
</dbReference>
<comment type="similarity">
    <text evidence="2">Belongs to the DPH4 family.</text>
</comment>
<keyword evidence="11" id="KW-1185">Reference proteome</keyword>
<dbReference type="Proteomes" id="UP001148786">
    <property type="component" value="Unassembled WGS sequence"/>
</dbReference>
<evidence type="ECO:0000259" key="9">
    <source>
        <dbReference type="PROSITE" id="PS51074"/>
    </source>
</evidence>
<keyword evidence="5" id="KW-0862">Zinc</keyword>
<dbReference type="PANTHER" id="PTHR45255">
    <property type="entry name" value="DNAJ HOMOLOG SUBFAMILY C MEMBER 24"/>
    <property type="match status" value="1"/>
</dbReference>
<dbReference type="OrthoDB" id="445556at2759"/>
<sequence length="154" mass="17145">MAPSQRTVNFYDLLSVSMDAPIADIKQAYHRILLQSHPDKRGDACQSADGVDISLIKEAYTVLSSEDLRRAYDANRRDSPGTTGPRPAQVVSLEEFEEETRGNVEESEEGPWRYPCRCGGCYRITVALMDEGEHLIACNSCSEVIWAGYEVAEP</sequence>
<comment type="function">
    <text evidence="1">Required for the first step of diphthamide biosynthesis, the transfer of 3-amino-3-carboxypropyl from S-adenosyl-L-methionine to a histidine residue. Diphthamide is a post-translational modification of histidine which occurs in elongation factor 2.</text>
</comment>
<evidence type="ECO:0000313" key="10">
    <source>
        <dbReference type="EMBL" id="KAJ3509384.1"/>
    </source>
</evidence>
<dbReference type="InterPro" id="IPR036869">
    <property type="entry name" value="J_dom_sf"/>
</dbReference>
<dbReference type="SMART" id="SM00271">
    <property type="entry name" value="DnaJ"/>
    <property type="match status" value="1"/>
</dbReference>
<evidence type="ECO:0000259" key="8">
    <source>
        <dbReference type="PROSITE" id="PS50076"/>
    </source>
</evidence>
<evidence type="ECO:0000256" key="4">
    <source>
        <dbReference type="ARBA" id="ARBA00022723"/>
    </source>
</evidence>
<dbReference type="Gene3D" id="3.10.660.10">
    <property type="entry name" value="DPH Zinc finger"/>
    <property type="match status" value="1"/>
</dbReference>
<dbReference type="Gene3D" id="1.10.287.110">
    <property type="entry name" value="DnaJ domain"/>
    <property type="match status" value="1"/>
</dbReference>
<evidence type="ECO:0000256" key="7">
    <source>
        <dbReference type="SAM" id="MobiDB-lite"/>
    </source>
</evidence>
<evidence type="ECO:0000256" key="5">
    <source>
        <dbReference type="ARBA" id="ARBA00022833"/>
    </source>
</evidence>
<evidence type="ECO:0000256" key="1">
    <source>
        <dbReference type="ARBA" id="ARBA00003474"/>
    </source>
</evidence>
<evidence type="ECO:0000256" key="2">
    <source>
        <dbReference type="ARBA" id="ARBA00006169"/>
    </source>
</evidence>
<dbReference type="InterPro" id="IPR036671">
    <property type="entry name" value="DPH_MB_sf"/>
</dbReference>
<organism evidence="10 11">
    <name type="scientific">Agrocybe chaxingu</name>
    <dbReference type="NCBI Taxonomy" id="84603"/>
    <lineage>
        <taxon>Eukaryota</taxon>
        <taxon>Fungi</taxon>
        <taxon>Dikarya</taxon>
        <taxon>Basidiomycota</taxon>
        <taxon>Agaricomycotina</taxon>
        <taxon>Agaricomycetes</taxon>
        <taxon>Agaricomycetidae</taxon>
        <taxon>Agaricales</taxon>
        <taxon>Agaricineae</taxon>
        <taxon>Strophariaceae</taxon>
        <taxon>Agrocybe</taxon>
    </lineage>
</organism>
<gene>
    <name evidence="10" type="ORF">NLJ89_g5250</name>
</gene>
<evidence type="ECO:0000256" key="3">
    <source>
        <dbReference type="ARBA" id="ARBA00021797"/>
    </source>
</evidence>
<feature type="domain" description="J" evidence="8">
    <location>
        <begin position="9"/>
        <end position="76"/>
    </location>
</feature>
<dbReference type="InterPro" id="IPR001623">
    <property type="entry name" value="DnaJ_domain"/>
</dbReference>
<dbReference type="SUPFAM" id="SSF144217">
    <property type="entry name" value="CSL zinc finger"/>
    <property type="match status" value="1"/>
</dbReference>